<evidence type="ECO:0000313" key="3">
    <source>
        <dbReference type="Proteomes" id="UP000004994"/>
    </source>
</evidence>
<dbReference type="PANTHER" id="PTHR32444:SF247">
    <property type="entry name" value="OS01G0958200 PROTEIN"/>
    <property type="match status" value="1"/>
</dbReference>
<dbReference type="EnsemblPlants" id="Solyc07g009415.1.1">
    <property type="protein sequence ID" value="Solyc07g009415.1.1"/>
    <property type="gene ID" value="Solyc07g009415.1"/>
</dbReference>
<dbReference type="Proteomes" id="UP000004994">
    <property type="component" value="Chromosome 7"/>
</dbReference>
<feature type="domain" description="Apple" evidence="1">
    <location>
        <begin position="61"/>
        <end position="148"/>
    </location>
</feature>
<evidence type="ECO:0000313" key="2">
    <source>
        <dbReference type="EnsemblPlants" id="Solyc07g009415.1.1"/>
    </source>
</evidence>
<reference evidence="2" key="2">
    <citation type="submission" date="2019-01" db="UniProtKB">
        <authorList>
            <consortium name="EnsemblPlants"/>
        </authorList>
    </citation>
    <scope>IDENTIFICATION</scope>
    <source>
        <strain evidence="2">cv. Heinz 1706</strain>
    </source>
</reference>
<accession>A0A3Q7I1N1</accession>
<proteinExistence type="predicted"/>
<dbReference type="InterPro" id="IPR003609">
    <property type="entry name" value="Pan_app"/>
</dbReference>
<keyword evidence="3" id="KW-1185">Reference proteome</keyword>
<dbReference type="PANTHER" id="PTHR32444">
    <property type="entry name" value="BULB-TYPE LECTIN DOMAIN-CONTAINING PROTEIN"/>
    <property type="match status" value="1"/>
</dbReference>
<organism evidence="2">
    <name type="scientific">Solanum lycopersicum</name>
    <name type="common">Tomato</name>
    <name type="synonym">Lycopersicon esculentum</name>
    <dbReference type="NCBI Taxonomy" id="4081"/>
    <lineage>
        <taxon>Eukaryota</taxon>
        <taxon>Viridiplantae</taxon>
        <taxon>Streptophyta</taxon>
        <taxon>Embryophyta</taxon>
        <taxon>Tracheophyta</taxon>
        <taxon>Spermatophyta</taxon>
        <taxon>Magnoliopsida</taxon>
        <taxon>eudicotyledons</taxon>
        <taxon>Gunneridae</taxon>
        <taxon>Pentapetalae</taxon>
        <taxon>asterids</taxon>
        <taxon>lamiids</taxon>
        <taxon>Solanales</taxon>
        <taxon>Solanaceae</taxon>
        <taxon>Solanoideae</taxon>
        <taxon>Solaneae</taxon>
        <taxon>Solanum</taxon>
        <taxon>Solanum subgen. Lycopersicon</taxon>
    </lineage>
</organism>
<dbReference type="InParanoid" id="A0A3Q7I1N1"/>
<evidence type="ECO:0000259" key="1">
    <source>
        <dbReference type="PROSITE" id="PS50948"/>
    </source>
</evidence>
<dbReference type="AlphaFoldDB" id="A0A3Q7I1N1"/>
<protein>
    <recommendedName>
        <fullName evidence="1">Apple domain-containing protein</fullName>
    </recommendedName>
</protein>
<dbReference type="Pfam" id="PF08276">
    <property type="entry name" value="PAN_2"/>
    <property type="match status" value="1"/>
</dbReference>
<sequence length="183" mass="20737">MSQEKLTNSYGWIVTLIGLYCVCNNANSSYNCLSGFKPRSYREWSLNDYMSGCVRNHKLKCSAINKDEDSFWMNSIMRLPASPDTNITISEASECRSTCFNDRSCTAYTYDVPVQFGEVIYSICNNSAKVKQEGVSLSNAASLKTALATFTIEDEWQEEQIEVRVLKGHINLSGTKLKEKRKY</sequence>
<dbReference type="Gramene" id="Solyc07g009415.1.1">
    <property type="protein sequence ID" value="Solyc07g009415.1.1"/>
    <property type="gene ID" value="Solyc07g009415.1"/>
</dbReference>
<name>A0A3Q7I1N1_SOLLC</name>
<reference evidence="2" key="1">
    <citation type="journal article" date="2012" name="Nature">
        <title>The tomato genome sequence provides insights into fleshy fruit evolution.</title>
        <authorList>
            <consortium name="Tomato Genome Consortium"/>
        </authorList>
    </citation>
    <scope>NUCLEOTIDE SEQUENCE [LARGE SCALE GENOMIC DNA]</scope>
    <source>
        <strain evidence="2">cv. Heinz 1706</strain>
    </source>
</reference>
<dbReference type="STRING" id="4081.A0A3Q7I1N1"/>
<dbReference type="PROSITE" id="PS50948">
    <property type="entry name" value="PAN"/>
    <property type="match status" value="1"/>
</dbReference>